<dbReference type="STRING" id="93625.A0A409XNC2"/>
<feature type="region of interest" description="Disordered" evidence="1">
    <location>
        <begin position="66"/>
        <end position="138"/>
    </location>
</feature>
<dbReference type="OrthoDB" id="5327923at2759"/>
<feature type="region of interest" description="Disordered" evidence="1">
    <location>
        <begin position="240"/>
        <end position="273"/>
    </location>
</feature>
<sequence>MGQVKLEDDHIGADALVPEFAVLLDPDPDDDCGPASAAAAAAVEDGATGLGLPPSACESMAVDAGQPLLPLVPDPDKTTTTVNDSDSTHTVTVPPAPQPGLDSDPPAAECEPTKPDTVDSAMRSEHDDVNAGGDSTPIDVAKSGAVVLEPPLEGEERCAPIDGSGTVSIDTAASRSMMIVDPVPGPGSGAGSGSGEAMAIDNTTDPLQVHVRKVEPPPRTHQEHMRALIRRNMAVLAGASSSSSSFSSSSSSGGASGSSSGSSDSADAAEEIDINSTRTPWRFVFNTHRELEDEPVDVYGCEKQYPPGKRLGGSSGKSGGGGGVIWGATLADFYHVEQWTASDHVEADKDKAPSPSSPPPPPSSRQQPRRLSARYATAVATSSMLHARYSPLVTGGARCERLRQILRIAETEAAPRVVPVYSIARLVRGGEAWVAQTQAGGASWVRRSFKLADLQRAKEEQNEDEGQGQGQGQRQKEAWELPDSWPPESVFSPTASPSPWPLEPFKEHWWQPTGSVRNWLHVPTLQQYIPQHLLPKELIVHDPWDLLQGQRCTADRTTPFVQKDDIVRVYNLSLSHDMRLDADEEEMEEGAAREETIRALFLADPHSRTMRPEGMVYQPRQFSENRGLGPAAAPVYVVFPPKPRRGAPRTAHLYVSPAAKMGQGNHSFVYRAELEVPRSMLVEDVLCEECVRADVRRILEEEDGAMGERRDPRWDDETAGAYVLRIRGDAPRKVMFGSAAAVCEWDDDHARASSQTADVVYEGPYRAVQTTVGYQNLERAPYCEHLRRENVHPLTTRVQVAAKLSVKYDDHLPTEAANYQAFPRHFFEHRSGFCLPGLPGLSDPVPSGAVVPQFYGYYKPDWKDERNKDLNGKKPYLSPLLLVEDCGTPIVPENMTADDRACIDLCSNECVSLVLRMHAAGWCQGSIYRRNIVYQRGPLSEHPMIRRHNSLQLRGELTYGEHWSFRVIDFGRASQRFAMGRYNFECSAGYEKEKLENWIKNGVLT</sequence>
<feature type="compositionally biased region" description="Low complexity" evidence="1">
    <location>
        <begin position="240"/>
        <end position="266"/>
    </location>
</feature>
<dbReference type="AlphaFoldDB" id="A0A409XNC2"/>
<reference evidence="2 3" key="1">
    <citation type="journal article" date="2018" name="Evol. Lett.">
        <title>Horizontal gene cluster transfer increased hallucinogenic mushroom diversity.</title>
        <authorList>
            <person name="Reynolds H.T."/>
            <person name="Vijayakumar V."/>
            <person name="Gluck-Thaler E."/>
            <person name="Korotkin H.B."/>
            <person name="Matheny P.B."/>
            <person name="Slot J.C."/>
        </authorList>
    </citation>
    <scope>NUCLEOTIDE SEQUENCE [LARGE SCALE GENOMIC DNA]</scope>
    <source>
        <strain evidence="2 3">2631</strain>
    </source>
</reference>
<dbReference type="Proteomes" id="UP000283269">
    <property type="component" value="Unassembled WGS sequence"/>
</dbReference>
<evidence type="ECO:0000313" key="3">
    <source>
        <dbReference type="Proteomes" id="UP000283269"/>
    </source>
</evidence>
<dbReference type="EMBL" id="NHYD01001075">
    <property type="protein sequence ID" value="PPQ92186.1"/>
    <property type="molecule type" value="Genomic_DNA"/>
</dbReference>
<proteinExistence type="predicted"/>
<name>A0A409XNC2_PSICY</name>
<evidence type="ECO:0000313" key="2">
    <source>
        <dbReference type="EMBL" id="PPQ92186.1"/>
    </source>
</evidence>
<feature type="region of interest" description="Disordered" evidence="1">
    <location>
        <begin position="456"/>
        <end position="478"/>
    </location>
</feature>
<feature type="compositionally biased region" description="Polar residues" evidence="1">
    <location>
        <begin position="78"/>
        <end position="91"/>
    </location>
</feature>
<feature type="compositionally biased region" description="Basic and acidic residues" evidence="1">
    <location>
        <begin position="111"/>
        <end position="129"/>
    </location>
</feature>
<dbReference type="InParanoid" id="A0A409XNC2"/>
<protein>
    <submittedName>
        <fullName evidence="2">Uncharacterized protein</fullName>
    </submittedName>
</protein>
<gene>
    <name evidence="2" type="ORF">CVT25_008960</name>
</gene>
<evidence type="ECO:0000256" key="1">
    <source>
        <dbReference type="SAM" id="MobiDB-lite"/>
    </source>
</evidence>
<keyword evidence="3" id="KW-1185">Reference proteome</keyword>
<comment type="caution">
    <text evidence="2">The sequence shown here is derived from an EMBL/GenBank/DDBJ whole genome shotgun (WGS) entry which is preliminary data.</text>
</comment>
<organism evidence="2 3">
    <name type="scientific">Psilocybe cyanescens</name>
    <dbReference type="NCBI Taxonomy" id="93625"/>
    <lineage>
        <taxon>Eukaryota</taxon>
        <taxon>Fungi</taxon>
        <taxon>Dikarya</taxon>
        <taxon>Basidiomycota</taxon>
        <taxon>Agaricomycotina</taxon>
        <taxon>Agaricomycetes</taxon>
        <taxon>Agaricomycetidae</taxon>
        <taxon>Agaricales</taxon>
        <taxon>Agaricineae</taxon>
        <taxon>Strophariaceae</taxon>
        <taxon>Psilocybe</taxon>
    </lineage>
</organism>
<accession>A0A409XNC2</accession>
<feature type="region of interest" description="Disordered" evidence="1">
    <location>
        <begin position="344"/>
        <end position="370"/>
    </location>
</feature>